<sequence>MRVENSFIAADGVGERTERSLWADGVRHWDDFDPDHLGEKTGRAVADYIADARERLAVGDADFFAATLPSGELWRTYENFADTACFFDIETTGLDAATSDVTTVSFHRGGETTTLVRGDDLTAGNVRAELDAADLLVSFNGKRFDAPFLEGAFDLDVTTPHLDLMYPCKRLDLTGGLKAIEDELGLGREGVEGVDGREAVRLWRRYERENDEAALDRLVEYNRYDAANLQTLAERVTASLHERAFPTDGRSTP</sequence>
<dbReference type="Proteomes" id="UP001500837">
    <property type="component" value="Unassembled WGS sequence"/>
</dbReference>
<organism evidence="2 3">
    <name type="scientific">Halarchaeum salinum</name>
    <dbReference type="NCBI Taxonomy" id="489912"/>
    <lineage>
        <taxon>Archaea</taxon>
        <taxon>Methanobacteriati</taxon>
        <taxon>Methanobacteriota</taxon>
        <taxon>Stenosarchaea group</taxon>
        <taxon>Halobacteria</taxon>
        <taxon>Halobacteriales</taxon>
        <taxon>Halobacteriaceae</taxon>
    </lineage>
</organism>
<proteinExistence type="predicted"/>
<dbReference type="InterPro" id="IPR036397">
    <property type="entry name" value="RNaseH_sf"/>
</dbReference>
<evidence type="ECO:0000259" key="1">
    <source>
        <dbReference type="Pfam" id="PF13482"/>
    </source>
</evidence>
<dbReference type="RefSeq" id="WP_211311313.1">
    <property type="nucleotide sequence ID" value="NZ_BAAABL010000042.1"/>
</dbReference>
<dbReference type="PANTHER" id="PTHR38462:SF1">
    <property type="entry name" value="YPRB RIBONUCLEASE H-LIKE DOMAIN-CONTAINING PROTEIN"/>
    <property type="match status" value="1"/>
</dbReference>
<keyword evidence="3" id="KW-1185">Reference proteome</keyword>
<dbReference type="InterPro" id="IPR012337">
    <property type="entry name" value="RNaseH-like_sf"/>
</dbReference>
<protein>
    <submittedName>
        <fullName evidence="2">Ribonuclease H-like domain-containing protein</fullName>
    </submittedName>
</protein>
<dbReference type="Pfam" id="PF13482">
    <property type="entry name" value="RNase_H_2"/>
    <property type="match status" value="1"/>
</dbReference>
<dbReference type="PANTHER" id="PTHR38462">
    <property type="entry name" value="EXONUCLEASE-LIKE PROTEIN"/>
    <property type="match status" value="1"/>
</dbReference>
<evidence type="ECO:0000313" key="2">
    <source>
        <dbReference type="EMBL" id="GAA0300451.1"/>
    </source>
</evidence>
<gene>
    <name evidence="2" type="ORF">GCM10009066_13250</name>
</gene>
<dbReference type="GO" id="GO:0003676">
    <property type="term" value="F:nucleic acid binding"/>
    <property type="evidence" value="ECO:0007669"/>
    <property type="project" value="InterPro"/>
</dbReference>
<dbReference type="EMBL" id="BAAABL010000042">
    <property type="protein sequence ID" value="GAA0300451.1"/>
    <property type="molecule type" value="Genomic_DNA"/>
</dbReference>
<accession>A0AAV3S7C7</accession>
<dbReference type="InterPro" id="IPR038720">
    <property type="entry name" value="YprB_RNase_H-like_dom"/>
</dbReference>
<dbReference type="AlphaFoldDB" id="A0AAV3S7C7"/>
<evidence type="ECO:0000313" key="3">
    <source>
        <dbReference type="Proteomes" id="UP001500837"/>
    </source>
</evidence>
<name>A0AAV3S7C7_9EURY</name>
<dbReference type="SUPFAM" id="SSF53098">
    <property type="entry name" value="Ribonuclease H-like"/>
    <property type="match status" value="1"/>
</dbReference>
<reference evidence="2 3" key="1">
    <citation type="journal article" date="2019" name="Int. J. Syst. Evol. Microbiol.">
        <title>The Global Catalogue of Microorganisms (GCM) 10K type strain sequencing project: providing services to taxonomists for standard genome sequencing and annotation.</title>
        <authorList>
            <consortium name="The Broad Institute Genomics Platform"/>
            <consortium name="The Broad Institute Genome Sequencing Center for Infectious Disease"/>
            <person name="Wu L."/>
            <person name="Ma J."/>
        </authorList>
    </citation>
    <scope>NUCLEOTIDE SEQUENCE [LARGE SCALE GENOMIC DNA]</scope>
    <source>
        <strain evidence="2 3">JCM 16330</strain>
    </source>
</reference>
<dbReference type="Gene3D" id="3.30.420.10">
    <property type="entry name" value="Ribonuclease H-like superfamily/Ribonuclease H"/>
    <property type="match status" value="1"/>
</dbReference>
<comment type="caution">
    <text evidence="2">The sequence shown here is derived from an EMBL/GenBank/DDBJ whole genome shotgun (WGS) entry which is preliminary data.</text>
</comment>
<feature type="domain" description="YprB ribonuclease H-like" evidence="1">
    <location>
        <begin position="85"/>
        <end position="236"/>
    </location>
</feature>